<name>A0A2S0PC10_9NEIS</name>
<feature type="domain" description="CinA C-terminal" evidence="1">
    <location>
        <begin position="8"/>
        <end position="158"/>
    </location>
</feature>
<dbReference type="OrthoDB" id="9801454at2"/>
<dbReference type="KEGG" id="maer:DAI18_13110"/>
<dbReference type="RefSeq" id="WP_028499606.1">
    <property type="nucleotide sequence ID" value="NZ_CP028519.1"/>
</dbReference>
<dbReference type="Gene3D" id="3.90.950.20">
    <property type="entry name" value="CinA-like"/>
    <property type="match status" value="1"/>
</dbReference>
<protein>
    <submittedName>
        <fullName evidence="2">CinA family protein</fullName>
    </submittedName>
</protein>
<evidence type="ECO:0000259" key="1">
    <source>
        <dbReference type="Pfam" id="PF02464"/>
    </source>
</evidence>
<dbReference type="EMBL" id="CP028519">
    <property type="protein sequence ID" value="AVY94872.1"/>
    <property type="molecule type" value="Genomic_DNA"/>
</dbReference>
<evidence type="ECO:0000313" key="3">
    <source>
        <dbReference type="Proteomes" id="UP000244173"/>
    </source>
</evidence>
<dbReference type="NCBIfam" id="TIGR00199">
    <property type="entry name" value="PncC_domain"/>
    <property type="match status" value="1"/>
</dbReference>
<organism evidence="2 3">
    <name type="scientific">Microvirgula aerodenitrificans</name>
    <dbReference type="NCBI Taxonomy" id="57480"/>
    <lineage>
        <taxon>Bacteria</taxon>
        <taxon>Pseudomonadati</taxon>
        <taxon>Pseudomonadota</taxon>
        <taxon>Betaproteobacteria</taxon>
        <taxon>Neisseriales</taxon>
        <taxon>Aquaspirillaceae</taxon>
        <taxon>Microvirgula</taxon>
    </lineage>
</organism>
<dbReference type="Proteomes" id="UP000244173">
    <property type="component" value="Chromosome"/>
</dbReference>
<gene>
    <name evidence="2" type="ORF">DAI18_13110</name>
</gene>
<evidence type="ECO:0000313" key="2">
    <source>
        <dbReference type="EMBL" id="AVY94872.1"/>
    </source>
</evidence>
<proteinExistence type="predicted"/>
<dbReference type="AlphaFoldDB" id="A0A2S0PC10"/>
<dbReference type="Pfam" id="PF02464">
    <property type="entry name" value="CinA"/>
    <property type="match status" value="1"/>
</dbReference>
<keyword evidence="3" id="KW-1185">Reference proteome</keyword>
<dbReference type="SUPFAM" id="SSF142433">
    <property type="entry name" value="CinA-like"/>
    <property type="match status" value="1"/>
</dbReference>
<sequence length="169" mass="17268">MSASIRSRAETLGLRLKARHETVATAESCTGGLIAGALTDIAGSSDWFGWGVVSYANAAKTGMLKVSPASLAAHGAVSEVVAAEMARGVQKLSGADWSVAVSGVAGPGGGTPDKPVGLVCFAIAMPFGRVDTFVRHFAGDRRAVRTQTVEVALDALLERVNATRAGQEG</sequence>
<reference evidence="2 3" key="1">
    <citation type="submission" date="2018-04" db="EMBL/GenBank/DDBJ databases">
        <title>Denitrifier Microvirgula.</title>
        <authorList>
            <person name="Anderson E."/>
            <person name="Jang J."/>
            <person name="Ishii S."/>
        </authorList>
    </citation>
    <scope>NUCLEOTIDE SEQUENCE [LARGE SCALE GENOMIC DNA]</scope>
    <source>
        <strain evidence="2 3">BE2.4</strain>
    </source>
</reference>
<dbReference type="InterPro" id="IPR008136">
    <property type="entry name" value="CinA_C"/>
</dbReference>
<dbReference type="STRING" id="1122240.GCA_000620105_02606"/>
<accession>A0A2S0PC10</accession>
<dbReference type="InterPro" id="IPR036653">
    <property type="entry name" value="CinA-like_C"/>
</dbReference>